<dbReference type="RefSeq" id="WP_094279542.1">
    <property type="nucleotide sequence ID" value="NZ_NQJF01000016.1"/>
</dbReference>
<organism evidence="2 4">
    <name type="scientific">Oceanimonas baumannii</name>
    <dbReference type="NCBI Taxonomy" id="129578"/>
    <lineage>
        <taxon>Bacteria</taxon>
        <taxon>Pseudomonadati</taxon>
        <taxon>Pseudomonadota</taxon>
        <taxon>Gammaproteobacteria</taxon>
        <taxon>Aeromonadales</taxon>
        <taxon>Aeromonadaceae</taxon>
        <taxon>Oceanimonas</taxon>
    </lineage>
</organism>
<reference evidence="3 5" key="2">
    <citation type="submission" date="2019-03" db="EMBL/GenBank/DDBJ databases">
        <title>Genomic Encyclopedia of Archaeal and Bacterial Type Strains, Phase II (KMG-II): from individual species to whole genera.</title>
        <authorList>
            <person name="Goeker M."/>
        </authorList>
    </citation>
    <scope>NUCLEOTIDE SEQUENCE [LARGE SCALE GENOMIC DNA]</scope>
    <source>
        <strain evidence="3 5">DSM 15594</strain>
    </source>
</reference>
<evidence type="ECO:0000313" key="3">
    <source>
        <dbReference type="EMBL" id="TDW55790.1"/>
    </source>
</evidence>
<dbReference type="Proteomes" id="UP000295058">
    <property type="component" value="Unassembled WGS sequence"/>
</dbReference>
<proteinExistence type="predicted"/>
<sequence>MKNTPTDGTHTKGREWLSLLFITLVFFPVLSIVCVGGYGFAVWMLQLIFGPPGHG</sequence>
<protein>
    <submittedName>
        <fullName evidence="3">Nitrate reductase NapE</fullName>
    </submittedName>
    <submittedName>
        <fullName evidence="2">TorE protein</fullName>
    </submittedName>
</protein>
<reference evidence="2 4" key="1">
    <citation type="submission" date="2017-08" db="EMBL/GenBank/DDBJ databases">
        <title>Draft Genome Sequence of the Marine Bacterium Oceanimonas baumannii ATCC 700832.</title>
        <authorList>
            <person name="Mcclelland W.D."/>
            <person name="Brennan M.A."/>
            <person name="Trachtenberg A.M."/>
            <person name="Maclea K.S."/>
        </authorList>
    </citation>
    <scope>NUCLEOTIDE SEQUENCE [LARGE SCALE GENOMIC DNA]</scope>
    <source>
        <strain evidence="2 4">ATCC 700832</strain>
    </source>
</reference>
<dbReference type="OrthoDB" id="7596241at2"/>
<evidence type="ECO:0000313" key="2">
    <source>
        <dbReference type="EMBL" id="OYD21324.1"/>
    </source>
</evidence>
<evidence type="ECO:0000313" key="4">
    <source>
        <dbReference type="Proteomes" id="UP000243640"/>
    </source>
</evidence>
<feature type="transmembrane region" description="Helical" evidence="1">
    <location>
        <begin position="20"/>
        <end position="45"/>
    </location>
</feature>
<dbReference type="AlphaFoldDB" id="A0A235CA60"/>
<keyword evidence="5" id="KW-1185">Reference proteome</keyword>
<keyword evidence="1" id="KW-0812">Transmembrane</keyword>
<name>A0A235CA60_9GAMM</name>
<gene>
    <name evidence="2" type="ORF">B6S09_16225</name>
    <name evidence="3" type="ORF">LY04_03275</name>
</gene>
<dbReference type="EMBL" id="SODO01000017">
    <property type="protein sequence ID" value="TDW55790.1"/>
    <property type="molecule type" value="Genomic_DNA"/>
</dbReference>
<evidence type="ECO:0000256" key="1">
    <source>
        <dbReference type="SAM" id="Phobius"/>
    </source>
</evidence>
<dbReference type="EMBL" id="NQJF01000016">
    <property type="protein sequence ID" value="OYD21324.1"/>
    <property type="molecule type" value="Genomic_DNA"/>
</dbReference>
<keyword evidence="1" id="KW-0472">Membrane</keyword>
<comment type="caution">
    <text evidence="2">The sequence shown here is derived from an EMBL/GenBank/DDBJ whole genome shotgun (WGS) entry which is preliminary data.</text>
</comment>
<dbReference type="Pfam" id="PF06796">
    <property type="entry name" value="NapE"/>
    <property type="match status" value="1"/>
</dbReference>
<dbReference type="Proteomes" id="UP000243640">
    <property type="component" value="Unassembled WGS sequence"/>
</dbReference>
<dbReference type="InterPro" id="IPR010649">
    <property type="entry name" value="NapE_TorE"/>
</dbReference>
<evidence type="ECO:0000313" key="5">
    <source>
        <dbReference type="Proteomes" id="UP000295058"/>
    </source>
</evidence>
<keyword evidence="1" id="KW-1133">Transmembrane helix</keyword>
<accession>A0A235CA60</accession>